<dbReference type="Pfam" id="PF13302">
    <property type="entry name" value="Acetyltransf_3"/>
    <property type="match status" value="1"/>
</dbReference>
<gene>
    <name evidence="2" type="ORF">KCG44_10050</name>
</gene>
<dbReference type="InterPro" id="IPR051908">
    <property type="entry name" value="Ribosomal_N-acetyltransferase"/>
</dbReference>
<dbReference type="PROSITE" id="PS51186">
    <property type="entry name" value="GNAT"/>
    <property type="match status" value="1"/>
</dbReference>
<keyword evidence="3" id="KW-1185">Reference proteome</keyword>
<proteinExistence type="predicted"/>
<evidence type="ECO:0000259" key="1">
    <source>
        <dbReference type="PROSITE" id="PS51186"/>
    </source>
</evidence>
<evidence type="ECO:0000313" key="2">
    <source>
        <dbReference type="EMBL" id="MBV7257123.1"/>
    </source>
</evidence>
<dbReference type="RefSeq" id="WP_218445952.1">
    <property type="nucleotide sequence ID" value="NZ_JAGSPA010000003.1"/>
</dbReference>
<name>A0ABS6SFE0_9SPHN</name>
<dbReference type="PANTHER" id="PTHR43441">
    <property type="entry name" value="RIBOSOMAL-PROTEIN-SERINE ACETYLTRANSFERASE"/>
    <property type="match status" value="1"/>
</dbReference>
<reference evidence="2 3" key="1">
    <citation type="submission" date="2021-04" db="EMBL/GenBank/DDBJ databases">
        <authorList>
            <person name="Pira H."/>
            <person name="Risdian C."/>
            <person name="Wink J."/>
        </authorList>
    </citation>
    <scope>NUCLEOTIDE SEQUENCE [LARGE SCALE GENOMIC DNA]</scope>
    <source>
        <strain evidence="2 3">WHA3</strain>
    </source>
</reference>
<feature type="domain" description="N-acetyltransferase" evidence="1">
    <location>
        <begin position="41"/>
        <end position="194"/>
    </location>
</feature>
<protein>
    <submittedName>
        <fullName evidence="2">GNAT family N-acetyltransferase</fullName>
    </submittedName>
</protein>
<dbReference type="Proteomes" id="UP000722336">
    <property type="component" value="Unassembled WGS sequence"/>
</dbReference>
<organism evidence="2 3">
    <name type="scientific">Pacificimonas pallii</name>
    <dbReference type="NCBI Taxonomy" id="2827236"/>
    <lineage>
        <taxon>Bacteria</taxon>
        <taxon>Pseudomonadati</taxon>
        <taxon>Pseudomonadota</taxon>
        <taxon>Alphaproteobacteria</taxon>
        <taxon>Sphingomonadales</taxon>
        <taxon>Sphingosinicellaceae</taxon>
        <taxon>Pacificimonas</taxon>
    </lineage>
</organism>
<dbReference type="InterPro" id="IPR000182">
    <property type="entry name" value="GNAT_dom"/>
</dbReference>
<dbReference type="EMBL" id="JAGSPA010000003">
    <property type="protein sequence ID" value="MBV7257123.1"/>
    <property type="molecule type" value="Genomic_DNA"/>
</dbReference>
<evidence type="ECO:0000313" key="3">
    <source>
        <dbReference type="Proteomes" id="UP000722336"/>
    </source>
</evidence>
<dbReference type="PANTHER" id="PTHR43441:SF2">
    <property type="entry name" value="FAMILY ACETYLTRANSFERASE, PUTATIVE (AFU_ORTHOLOGUE AFUA_7G00850)-RELATED"/>
    <property type="match status" value="1"/>
</dbReference>
<sequence>MSATRINALGQPIGPSLGDWSGAKHPDRRILEGRFCRVEPIDIEKHAESMFAALAEDETGESWTYMRYGPFADPAEFRHWMENYCLSPDPFFYAFVEKRTGRALGMATYSCISPDHGSIEVGHVSFAPAMQRRAMATEAMYLMARNVFKELDYRRYEWRLDDLNAASHAAARRLGFTYEGVFRNASNYKGRSRDTAWYAMTDMDWGALQGGFEAWLEHLDPESGRQTSSLAYFHDRAGRA</sequence>
<accession>A0ABS6SFE0</accession>
<comment type="caution">
    <text evidence="2">The sequence shown here is derived from an EMBL/GenBank/DDBJ whole genome shotgun (WGS) entry which is preliminary data.</text>
</comment>